<evidence type="ECO:0000313" key="3">
    <source>
        <dbReference type="Proteomes" id="UP000230796"/>
    </source>
</evidence>
<gene>
    <name evidence="2" type="ORF">COT87_02045</name>
</gene>
<reference evidence="3" key="1">
    <citation type="submission" date="2017-09" db="EMBL/GenBank/DDBJ databases">
        <title>Depth-based differentiation of microbial function through sediment-hosted aquifers and enrichment of novel symbionts in the deep terrestrial subsurface.</title>
        <authorList>
            <person name="Probst A.J."/>
            <person name="Ladd B."/>
            <person name="Jarett J.K."/>
            <person name="Geller-Mcgrath D.E."/>
            <person name="Sieber C.M.K."/>
            <person name="Emerson J.B."/>
            <person name="Anantharaman K."/>
            <person name="Thomas B.C."/>
            <person name="Malmstrom R."/>
            <person name="Stieglmeier M."/>
            <person name="Klingl A."/>
            <person name="Woyke T."/>
            <person name="Ryan C.M."/>
            <person name="Banfield J.F."/>
        </authorList>
    </citation>
    <scope>NUCLEOTIDE SEQUENCE [LARGE SCALE GENOMIC DNA]</scope>
</reference>
<dbReference type="Proteomes" id="UP000230796">
    <property type="component" value="Unassembled WGS sequence"/>
</dbReference>
<sequence>FTTKTKVVHVGSVSTKKANAYRLAYELQGILYIYEKHYPNLLWFIKFVINSGVLMRMVLFSLIPSRRETLVEYKKFWNR</sequence>
<keyword evidence="1" id="KW-0472">Membrane</keyword>
<accession>A0A2H0VIN8</accession>
<comment type="caution">
    <text evidence="2">The sequence shown here is derived from an EMBL/GenBank/DDBJ whole genome shotgun (WGS) entry which is preliminary data.</text>
</comment>
<feature type="transmembrane region" description="Helical" evidence="1">
    <location>
        <begin position="41"/>
        <end position="63"/>
    </location>
</feature>
<dbReference type="EMBL" id="PFAF01000041">
    <property type="protein sequence ID" value="PIR98962.1"/>
    <property type="molecule type" value="Genomic_DNA"/>
</dbReference>
<protein>
    <submittedName>
        <fullName evidence="2">Uncharacterized protein</fullName>
    </submittedName>
</protein>
<name>A0A2H0VIN8_9BACT</name>
<keyword evidence="1" id="KW-1133">Transmembrane helix</keyword>
<organism evidence="2 3">
    <name type="scientific">Candidatus Collierbacteria bacterium CG10_big_fil_rev_8_21_14_0_10_44_9</name>
    <dbReference type="NCBI Taxonomy" id="1974535"/>
    <lineage>
        <taxon>Bacteria</taxon>
        <taxon>Candidatus Collieribacteriota</taxon>
    </lineage>
</organism>
<proteinExistence type="predicted"/>
<dbReference type="AlphaFoldDB" id="A0A2H0VIN8"/>
<evidence type="ECO:0000256" key="1">
    <source>
        <dbReference type="SAM" id="Phobius"/>
    </source>
</evidence>
<feature type="non-terminal residue" evidence="2">
    <location>
        <position position="1"/>
    </location>
</feature>
<evidence type="ECO:0000313" key="2">
    <source>
        <dbReference type="EMBL" id="PIR98962.1"/>
    </source>
</evidence>
<keyword evidence="1" id="KW-0812">Transmembrane</keyword>